<dbReference type="AlphaFoldDB" id="A0A2K2FTD5"/>
<dbReference type="Gene3D" id="3.40.50.2300">
    <property type="match status" value="1"/>
</dbReference>
<dbReference type="InterPro" id="IPR011006">
    <property type="entry name" value="CheY-like_superfamily"/>
</dbReference>
<feature type="domain" description="Response regulatory" evidence="2">
    <location>
        <begin position="26"/>
        <end position="136"/>
    </location>
</feature>
<keyword evidence="1" id="KW-0597">Phosphoprotein</keyword>
<accession>A0A2K2FTD5</accession>
<name>A0A2K2FTD5_9SPHN</name>
<evidence type="ECO:0000259" key="2">
    <source>
        <dbReference type="PROSITE" id="PS50110"/>
    </source>
</evidence>
<dbReference type="InterPro" id="IPR001789">
    <property type="entry name" value="Sig_transdc_resp-reg_receiver"/>
</dbReference>
<evidence type="ECO:0000256" key="1">
    <source>
        <dbReference type="PROSITE-ProRule" id="PRU00169"/>
    </source>
</evidence>
<gene>
    <name evidence="3" type="ORF">A8V01_10760</name>
</gene>
<evidence type="ECO:0000313" key="4">
    <source>
        <dbReference type="Proteomes" id="UP000236327"/>
    </source>
</evidence>
<dbReference type="SMART" id="SM00448">
    <property type="entry name" value="REC"/>
    <property type="match status" value="1"/>
</dbReference>
<sequence>MRALSSAWPPDQEKVALGSVISSAGKILIVEDEFLVALQLEDILADGGHAVVGTVPDMASLGSLGDVPDVALVDLNLRDGLTGPAIAHDLSGRYGARVIYVTANPGQIDTPAATAIGVVQKPFTRQAILAAISYALAGCPDSARPLELEPLRQQTA</sequence>
<dbReference type="Proteomes" id="UP000236327">
    <property type="component" value="Unassembled WGS sequence"/>
</dbReference>
<dbReference type="Pfam" id="PF00072">
    <property type="entry name" value="Response_reg"/>
    <property type="match status" value="1"/>
</dbReference>
<dbReference type="GO" id="GO:0000160">
    <property type="term" value="P:phosphorelay signal transduction system"/>
    <property type="evidence" value="ECO:0007669"/>
    <property type="project" value="InterPro"/>
</dbReference>
<proteinExistence type="predicted"/>
<comment type="caution">
    <text evidence="3">The sequence shown here is derived from an EMBL/GenBank/DDBJ whole genome shotgun (WGS) entry which is preliminary data.</text>
</comment>
<dbReference type="PROSITE" id="PS50110">
    <property type="entry name" value="RESPONSE_REGULATORY"/>
    <property type="match status" value="1"/>
</dbReference>
<feature type="modified residue" description="4-aspartylphosphate" evidence="1">
    <location>
        <position position="74"/>
    </location>
</feature>
<reference evidence="3 4" key="1">
    <citation type="submission" date="2016-05" db="EMBL/GenBank/DDBJ databases">
        <title>Complete genome sequence of Novosphingobium guangzhouense SA925(T).</title>
        <authorList>
            <person name="Sha S."/>
        </authorList>
    </citation>
    <scope>NUCLEOTIDE SEQUENCE [LARGE SCALE GENOMIC DNA]</scope>
    <source>
        <strain evidence="3 4">SA925</strain>
    </source>
</reference>
<organism evidence="3 4">
    <name type="scientific">Novosphingobium guangzhouense</name>
    <dbReference type="NCBI Taxonomy" id="1850347"/>
    <lineage>
        <taxon>Bacteria</taxon>
        <taxon>Pseudomonadati</taxon>
        <taxon>Pseudomonadota</taxon>
        <taxon>Alphaproteobacteria</taxon>
        <taxon>Sphingomonadales</taxon>
        <taxon>Sphingomonadaceae</taxon>
        <taxon>Novosphingobium</taxon>
    </lineage>
</organism>
<keyword evidence="4" id="KW-1185">Reference proteome</keyword>
<dbReference type="SUPFAM" id="SSF52172">
    <property type="entry name" value="CheY-like"/>
    <property type="match status" value="1"/>
</dbReference>
<protein>
    <submittedName>
        <fullName evidence="3">Transcriptional regulator</fullName>
    </submittedName>
</protein>
<dbReference type="EMBL" id="LYMM01000095">
    <property type="protein sequence ID" value="PNU02028.1"/>
    <property type="molecule type" value="Genomic_DNA"/>
</dbReference>
<evidence type="ECO:0000313" key="3">
    <source>
        <dbReference type="EMBL" id="PNU02028.1"/>
    </source>
</evidence>